<dbReference type="RefSeq" id="WP_282357152.1">
    <property type="nucleotide sequence ID" value="NZ_JASBQV010000031.1"/>
</dbReference>
<keyword evidence="3" id="KW-1003">Cell membrane</keyword>
<sequence length="811" mass="91672">MAKKTESALKVMSKRLVSSVFIGGALGYAATTLFHSYKIEKEFLDVFLGFKDNYEWFLVQKEPIQYGAYLLSGIGFLFTFFSTKKKKEGYEDASKHGVYGNAVFSSLNELEEYGFTPSPSRKVKTKWSDDPFKTLQVPEGIILGREEQDLVILHNESKLDNRNVLIVGSPGSSKGQAFVIPNLLNNYSSSMVVTDPKGELYEQTADIKRDQGYQVHQVDFMELVGSKYNPLDYVDDDMSAKKVADSISRNSSKDGKEDFFFSTARDLLTGLILYSKYLNPEASMFDVKKAFNDISDTDLGPQRLQDIIENIGDKHPAYQFLADAASQSGNTRASIMSSFAQQTGIFSMKKVADFTSGSNFKFHDLQEQKTIIYVKIPVTDNPVAALTATFFDQLFTVLYAIGNQHKSILPIPTICMLDEFANLGKLNNYDNILSTCRGYRLSLITIIQDFAQLEEKYSKEQRRTFANNHDTTLFLRTKDTETAKYFEELGGDTTVKFTTKSKSSSNDFAYYVGLSNKSNASSPSESEQYQKKALISQSELLNMQGDTCYVFTASRVLKLQKAFQSVIYSGFITASKKSSNGHFEYVYPKNRVKYIEKMGFNKDVSSSKTSINSIKKKMVREKELPNEEKVKENTVAEKEVIISKLEHKEQDTVPVQESAASTLMENEKIENEDYTDLLFGMVIKEIEKPVKVASRSNQSQKNTKGTKEKEDSEEVENEATAFEPVKEAYMLTESDPEIISELDKLFGEKQLVTNLVQEISQNQKEIEKMKELSECASIMQGISAIMVEESTTFEDDDENQDQDEEKKEFPM</sequence>
<evidence type="ECO:0000256" key="6">
    <source>
        <dbReference type="ARBA" id="ARBA00023136"/>
    </source>
</evidence>
<evidence type="ECO:0000256" key="5">
    <source>
        <dbReference type="ARBA" id="ARBA00022989"/>
    </source>
</evidence>
<keyword evidence="9" id="KW-1185">Reference proteome</keyword>
<gene>
    <name evidence="8" type="ORF">QK289_14265</name>
</gene>
<keyword evidence="5" id="KW-1133">Transmembrane helix</keyword>
<evidence type="ECO:0000256" key="2">
    <source>
        <dbReference type="ARBA" id="ARBA00008806"/>
    </source>
</evidence>
<dbReference type="EMBL" id="JASBQV010000031">
    <property type="protein sequence ID" value="MDI3236175.1"/>
    <property type="molecule type" value="Genomic_DNA"/>
</dbReference>
<evidence type="ECO:0000313" key="9">
    <source>
        <dbReference type="Proteomes" id="UP001243286"/>
    </source>
</evidence>
<dbReference type="Proteomes" id="UP001243286">
    <property type="component" value="Unassembled WGS sequence"/>
</dbReference>
<comment type="caution">
    <text evidence="8">The sequence shown here is derived from an EMBL/GenBank/DDBJ whole genome shotgun (WGS) entry which is preliminary data.</text>
</comment>
<evidence type="ECO:0000256" key="3">
    <source>
        <dbReference type="ARBA" id="ARBA00022475"/>
    </source>
</evidence>
<proteinExistence type="inferred from homology"/>
<accession>A0ABT6R5E2</accession>
<comment type="similarity">
    <text evidence="2">Belongs to the VirD4/TraG family.</text>
</comment>
<protein>
    <submittedName>
        <fullName evidence="8">Type IV secretory system conjugative DNA transfer family protein</fullName>
    </submittedName>
</protein>
<organism evidence="8 9">
    <name type="scientific">Exiguobacterium antarcticum</name>
    <dbReference type="NCBI Taxonomy" id="132920"/>
    <lineage>
        <taxon>Bacteria</taxon>
        <taxon>Bacillati</taxon>
        <taxon>Bacillota</taxon>
        <taxon>Bacilli</taxon>
        <taxon>Bacillales</taxon>
        <taxon>Bacillales Family XII. Incertae Sedis</taxon>
        <taxon>Exiguobacterium</taxon>
    </lineage>
</organism>
<dbReference type="PANTHER" id="PTHR37937">
    <property type="entry name" value="CONJUGATIVE TRANSFER: DNA TRANSPORT"/>
    <property type="match status" value="1"/>
</dbReference>
<dbReference type="NCBIfam" id="NF045973">
    <property type="entry name" value="conju_CD1115"/>
    <property type="match status" value="1"/>
</dbReference>
<evidence type="ECO:0000256" key="7">
    <source>
        <dbReference type="SAM" id="MobiDB-lite"/>
    </source>
</evidence>
<keyword evidence="6" id="KW-0472">Membrane</keyword>
<evidence type="ECO:0000256" key="4">
    <source>
        <dbReference type="ARBA" id="ARBA00022692"/>
    </source>
</evidence>
<dbReference type="SUPFAM" id="SSF52540">
    <property type="entry name" value="P-loop containing nucleoside triphosphate hydrolases"/>
    <property type="match status" value="1"/>
</dbReference>
<dbReference type="Gene3D" id="3.40.50.300">
    <property type="entry name" value="P-loop containing nucleotide triphosphate hydrolases"/>
    <property type="match status" value="1"/>
</dbReference>
<dbReference type="CDD" id="cd01127">
    <property type="entry name" value="TrwB_TraG_TraD_VirD4"/>
    <property type="match status" value="1"/>
</dbReference>
<dbReference type="PANTHER" id="PTHR37937:SF1">
    <property type="entry name" value="CONJUGATIVE TRANSFER: DNA TRANSPORT"/>
    <property type="match status" value="1"/>
</dbReference>
<dbReference type="InterPro" id="IPR051539">
    <property type="entry name" value="T4SS-coupling_protein"/>
</dbReference>
<evidence type="ECO:0000313" key="8">
    <source>
        <dbReference type="EMBL" id="MDI3236175.1"/>
    </source>
</evidence>
<comment type="subcellular location">
    <subcellularLocation>
        <location evidence="1">Cell membrane</location>
        <topology evidence="1">Multi-pass membrane protein</topology>
    </subcellularLocation>
</comment>
<dbReference type="InterPro" id="IPR003688">
    <property type="entry name" value="TraG/VirD4"/>
</dbReference>
<dbReference type="InterPro" id="IPR027417">
    <property type="entry name" value="P-loop_NTPase"/>
</dbReference>
<dbReference type="Pfam" id="PF02534">
    <property type="entry name" value="T4SS-DNA_transf"/>
    <property type="match status" value="1"/>
</dbReference>
<feature type="compositionally biased region" description="Acidic residues" evidence="7">
    <location>
        <begin position="791"/>
        <end position="803"/>
    </location>
</feature>
<feature type="region of interest" description="Disordered" evidence="7">
    <location>
        <begin position="691"/>
        <end position="721"/>
    </location>
</feature>
<reference evidence="8 9" key="1">
    <citation type="submission" date="2023-04" db="EMBL/GenBank/DDBJ databases">
        <title>Antarctic isolates genomes.</title>
        <authorList>
            <person name="Dimov S.G."/>
        </authorList>
    </citation>
    <scope>NUCLEOTIDE SEQUENCE [LARGE SCALE GENOMIC DNA]</scope>
    <source>
        <strain evidence="8 9">AL19</strain>
    </source>
</reference>
<evidence type="ECO:0000256" key="1">
    <source>
        <dbReference type="ARBA" id="ARBA00004651"/>
    </source>
</evidence>
<name>A0ABT6R5E2_9BACL</name>
<keyword evidence="4" id="KW-0812">Transmembrane</keyword>
<feature type="compositionally biased region" description="Polar residues" evidence="7">
    <location>
        <begin position="694"/>
        <end position="703"/>
    </location>
</feature>
<feature type="region of interest" description="Disordered" evidence="7">
    <location>
        <begin position="789"/>
        <end position="811"/>
    </location>
</feature>